<proteinExistence type="predicted"/>
<name>A0A7W7H5N3_9ACTN</name>
<sequence>MPLPSRSPLVPRLPRVRPSPPRLPPLYPARFCRPCPGRSAPPLVCRPQPRPPPPYPARLGRPFPRSFRAFLASARPRPACRRCIRHAFAVPPVRRLPLVWPSPATLAAARCTRHAPRAAWRVRHPCASLGTSSAALCRPICPALLVGSSVPPVPSVPSVPPGAFGAAACRPLRCHCHGIRFGSLAAARDGPVRWSLPTGGPVLQGRRLASAVCRSVREPGAFEVACSGWSAALSSSVSGAPFEVACSGWSAALSWVTFDRLCGWLLRCQVPGLTRPIS</sequence>
<evidence type="ECO:0000313" key="3">
    <source>
        <dbReference type="Proteomes" id="UP000546162"/>
    </source>
</evidence>
<keyword evidence="3" id="KW-1185">Reference proteome</keyword>
<reference evidence="2 3" key="1">
    <citation type="submission" date="2020-08" db="EMBL/GenBank/DDBJ databases">
        <title>Sequencing the genomes of 1000 actinobacteria strains.</title>
        <authorList>
            <person name="Klenk H.-P."/>
        </authorList>
    </citation>
    <scope>NUCLEOTIDE SEQUENCE [LARGE SCALE GENOMIC DNA]</scope>
    <source>
        <strain evidence="2 3">DSM 45809</strain>
    </source>
</reference>
<dbReference type="AlphaFoldDB" id="A0A7W7H5N3"/>
<evidence type="ECO:0000256" key="1">
    <source>
        <dbReference type="SAM" id="MobiDB-lite"/>
    </source>
</evidence>
<feature type="compositionally biased region" description="Low complexity" evidence="1">
    <location>
        <begin position="1"/>
        <end position="13"/>
    </location>
</feature>
<comment type="caution">
    <text evidence="2">The sequence shown here is derived from an EMBL/GenBank/DDBJ whole genome shotgun (WGS) entry which is preliminary data.</text>
</comment>
<evidence type="ECO:0000313" key="2">
    <source>
        <dbReference type="EMBL" id="MBB4744490.1"/>
    </source>
</evidence>
<organism evidence="2 3">
    <name type="scientific">Actinoplanes octamycinicus</name>
    <dbReference type="NCBI Taxonomy" id="135948"/>
    <lineage>
        <taxon>Bacteria</taxon>
        <taxon>Bacillati</taxon>
        <taxon>Actinomycetota</taxon>
        <taxon>Actinomycetes</taxon>
        <taxon>Micromonosporales</taxon>
        <taxon>Micromonosporaceae</taxon>
        <taxon>Actinoplanes</taxon>
    </lineage>
</organism>
<feature type="region of interest" description="Disordered" evidence="1">
    <location>
        <begin position="1"/>
        <end position="22"/>
    </location>
</feature>
<protein>
    <submittedName>
        <fullName evidence="2">Uncharacterized protein</fullName>
    </submittedName>
</protein>
<accession>A0A7W7H5N3</accession>
<gene>
    <name evidence="2" type="ORF">BJY16_007949</name>
</gene>
<dbReference type="EMBL" id="JACHNB010000001">
    <property type="protein sequence ID" value="MBB4744490.1"/>
    <property type="molecule type" value="Genomic_DNA"/>
</dbReference>
<dbReference type="Proteomes" id="UP000546162">
    <property type="component" value="Unassembled WGS sequence"/>
</dbReference>